<dbReference type="KEGG" id="hha:Hhal_1824"/>
<reference evidence="1 2" key="2">
    <citation type="journal article" date="2013" name="Stand. Genomic Sci.">
        <title>Complete genome sequence of Halorhodospira halophila SL1.</title>
        <authorList>
            <person name="Challacombe J.F."/>
            <person name="Majid S."/>
            <person name="Deole R."/>
            <person name="Brettin T.S."/>
            <person name="Bruce D."/>
            <person name="Delano S.F."/>
            <person name="Detter J.C."/>
            <person name="Gleasner C.D."/>
            <person name="Han C.S."/>
            <person name="Misra M."/>
            <person name="Reitenga K.G."/>
            <person name="Mikhailova N."/>
            <person name="Woyke T."/>
            <person name="Pitluck S."/>
            <person name="Nolan M."/>
            <person name="Land M.L."/>
            <person name="Saunders E."/>
            <person name="Tapia R."/>
            <person name="Lapidus A."/>
            <person name="Ivanova N."/>
            <person name="Hoff W.D."/>
        </authorList>
    </citation>
    <scope>NUCLEOTIDE SEQUENCE [LARGE SCALE GENOMIC DNA]</scope>
    <source>
        <strain evidence="2">DSM 244 / SL1</strain>
    </source>
</reference>
<dbReference type="InterPro" id="IPR012902">
    <property type="entry name" value="N_methyl_site"/>
</dbReference>
<dbReference type="eggNOG" id="COG4966">
    <property type="taxonomic scope" value="Bacteria"/>
</dbReference>
<proteinExistence type="predicted"/>
<protein>
    <submittedName>
        <fullName evidence="1">Uncharacterized protein</fullName>
    </submittedName>
</protein>
<dbReference type="STRING" id="349124.Hhal_1824"/>
<evidence type="ECO:0000313" key="1">
    <source>
        <dbReference type="EMBL" id="ABM62588.1"/>
    </source>
</evidence>
<evidence type="ECO:0000313" key="2">
    <source>
        <dbReference type="Proteomes" id="UP000000647"/>
    </source>
</evidence>
<dbReference type="AlphaFoldDB" id="A1WY26"/>
<gene>
    <name evidence="1" type="ordered locus">Hhal_1824</name>
</gene>
<reference evidence="2" key="1">
    <citation type="submission" date="2006-12" db="EMBL/GenBank/DDBJ databases">
        <title>Complete sequence of Halorhodospira halophila SL1.</title>
        <authorList>
            <consortium name="US DOE Joint Genome Institute"/>
            <person name="Copeland A."/>
            <person name="Lucas S."/>
            <person name="Lapidus A."/>
            <person name="Barry K."/>
            <person name="Detter J.C."/>
            <person name="Glavina del Rio T."/>
            <person name="Hammon N."/>
            <person name="Israni S."/>
            <person name="Dalin E."/>
            <person name="Tice H."/>
            <person name="Pitluck S."/>
            <person name="Saunders E."/>
            <person name="Brettin T."/>
            <person name="Bruce D."/>
            <person name="Han C."/>
            <person name="Tapia R."/>
            <person name="Schmutz J."/>
            <person name="Larimer F."/>
            <person name="Land M."/>
            <person name="Hauser L."/>
            <person name="Kyrpides N."/>
            <person name="Mikhailova N."/>
            <person name="Hoff W."/>
            <person name="Richardson P."/>
        </authorList>
    </citation>
    <scope>NUCLEOTIDE SEQUENCE [LARGE SCALE GENOMIC DNA]</scope>
    <source>
        <strain evidence="2">DSM 244 / SL1</strain>
    </source>
</reference>
<keyword evidence="2" id="KW-1185">Reference proteome</keyword>
<organism evidence="1 2">
    <name type="scientific">Halorhodospira halophila (strain DSM 244 / SL1)</name>
    <name type="common">Ectothiorhodospira halophila (strain DSM 244 / SL1)</name>
    <dbReference type="NCBI Taxonomy" id="349124"/>
    <lineage>
        <taxon>Bacteria</taxon>
        <taxon>Pseudomonadati</taxon>
        <taxon>Pseudomonadota</taxon>
        <taxon>Gammaproteobacteria</taxon>
        <taxon>Chromatiales</taxon>
        <taxon>Ectothiorhodospiraceae</taxon>
        <taxon>Halorhodospira</taxon>
    </lineage>
</organism>
<dbReference type="Proteomes" id="UP000000647">
    <property type="component" value="Chromosome"/>
</dbReference>
<sequence length="310" mass="32825">MGGVTLVELLVALGVASVALLAAVQLLGSALRASATVEDLGRVADKGALLRQMLDREVSRAGEVPCGGTTPLYRGEGPADEVIAKRLDPPGLRAEEGGLTWSRYPAESQGVVTGYEALEVAAPEADIELDAPVTEAFGGLPGAVLVGGGRGLFLLEVEEVRGTKGLRLHGVGEGHELPERGVAWVPWWQVEESAEDDDARSVQVHRLRPTDDGGQDRVPTLNLGRGEQSPQPILRGVEALEMGFAECPGADDPAEGPGYPERFRSAKEVDDWLRVCAVRFTARIRAGGERGATKADQIQTVTVPIHGRLP</sequence>
<dbReference type="PROSITE" id="PS00409">
    <property type="entry name" value="PROKAR_NTER_METHYL"/>
    <property type="match status" value="1"/>
</dbReference>
<name>A1WY26_HALHL</name>
<accession>A1WY26</accession>
<dbReference type="EMBL" id="CP000544">
    <property type="protein sequence ID" value="ABM62588.1"/>
    <property type="molecule type" value="Genomic_DNA"/>
</dbReference>
<dbReference type="HOGENOM" id="CLU_896491_0_0_6"/>